<sequence length="369" mass="40420">MEGEMEPTSPSSSSSPPEVAGPSSSSSSSLTQPEQRTKLFVGGISSDTQEKDLEEHFRAFGELKQVMVLRDRVTGIGRGFGFVLFAHPEGAETALKNPKHVILRRTVEVKQAIPRDKIHQNQNPNQTRGPTRNSNGDINNGRNTNSKKIFIGGLPRSITQHELKSYFEKFGSVVDTVVIYDNVTQRPRGFGFITFSSEDSVAMVLQKSFHELDGKPVQVKIGVPKDDTNCTNNRNNNNHHSPRAFGGRGGRPVYVPYQDPFYQSFGGNGYTQYCAATPFPHYPYGQPYGGVYNSGIGYRGYYGNSGSPWNNLSGMVAPVAYTSYVNIGYGSNMFVSTLNYTQDHGSDSDNEIQDGPNVQTGTVGTATET</sequence>
<name>A0A4V4HAC8_MUSBA</name>
<dbReference type="InterPro" id="IPR035979">
    <property type="entry name" value="RBD_domain_sf"/>
</dbReference>
<dbReference type="AlphaFoldDB" id="A0A4V4HAC8"/>
<protein>
    <recommendedName>
        <fullName evidence="5">RRM domain-containing protein</fullName>
    </recommendedName>
</protein>
<feature type="compositionally biased region" description="Low complexity" evidence="4">
    <location>
        <begin position="229"/>
        <end position="238"/>
    </location>
</feature>
<proteinExistence type="predicted"/>
<dbReference type="SUPFAM" id="SSF54928">
    <property type="entry name" value="RNA-binding domain, RBD"/>
    <property type="match status" value="2"/>
</dbReference>
<reference evidence="6 7" key="1">
    <citation type="journal article" date="2019" name="Nat. Plants">
        <title>Genome sequencing of Musa balbisiana reveals subgenome evolution and function divergence in polyploid bananas.</title>
        <authorList>
            <person name="Yao X."/>
        </authorList>
    </citation>
    <scope>NUCLEOTIDE SEQUENCE [LARGE SCALE GENOMIC DNA]</scope>
    <source>
        <strain evidence="7">cv. DH-PKW</strain>
        <tissue evidence="6">Leaves</tissue>
    </source>
</reference>
<gene>
    <name evidence="6" type="ORF">C4D60_Mb04t38850</name>
</gene>
<evidence type="ECO:0000256" key="4">
    <source>
        <dbReference type="SAM" id="MobiDB-lite"/>
    </source>
</evidence>
<feature type="compositionally biased region" description="Polar residues" evidence="4">
    <location>
        <begin position="356"/>
        <end position="369"/>
    </location>
</feature>
<dbReference type="InterPro" id="IPR000504">
    <property type="entry name" value="RRM_dom"/>
</dbReference>
<keyword evidence="7" id="KW-1185">Reference proteome</keyword>
<feature type="compositionally biased region" description="Low complexity" evidence="4">
    <location>
        <begin position="7"/>
        <end position="29"/>
    </location>
</feature>
<feature type="region of interest" description="Disordered" evidence="4">
    <location>
        <begin position="112"/>
        <end position="147"/>
    </location>
</feature>
<organism evidence="6 7">
    <name type="scientific">Musa balbisiana</name>
    <name type="common">Banana</name>
    <dbReference type="NCBI Taxonomy" id="52838"/>
    <lineage>
        <taxon>Eukaryota</taxon>
        <taxon>Viridiplantae</taxon>
        <taxon>Streptophyta</taxon>
        <taxon>Embryophyta</taxon>
        <taxon>Tracheophyta</taxon>
        <taxon>Spermatophyta</taxon>
        <taxon>Magnoliopsida</taxon>
        <taxon>Liliopsida</taxon>
        <taxon>Zingiberales</taxon>
        <taxon>Musaceae</taxon>
        <taxon>Musa</taxon>
    </lineage>
</organism>
<evidence type="ECO:0000256" key="3">
    <source>
        <dbReference type="PROSITE-ProRule" id="PRU00176"/>
    </source>
</evidence>
<dbReference type="EMBL" id="PYDT01000001">
    <property type="protein sequence ID" value="THU74955.1"/>
    <property type="molecule type" value="Genomic_DNA"/>
</dbReference>
<evidence type="ECO:0000256" key="2">
    <source>
        <dbReference type="ARBA" id="ARBA00022884"/>
    </source>
</evidence>
<dbReference type="Pfam" id="PF00076">
    <property type="entry name" value="RRM_1"/>
    <property type="match status" value="2"/>
</dbReference>
<keyword evidence="1" id="KW-0677">Repeat</keyword>
<dbReference type="GO" id="GO:0006417">
    <property type="term" value="P:regulation of translation"/>
    <property type="evidence" value="ECO:0007669"/>
    <property type="project" value="TreeGrafter"/>
</dbReference>
<dbReference type="InterPro" id="IPR012677">
    <property type="entry name" value="Nucleotide-bd_a/b_plait_sf"/>
</dbReference>
<accession>A0A4V4HAC8</accession>
<comment type="caution">
    <text evidence="6">The sequence shown here is derived from an EMBL/GenBank/DDBJ whole genome shotgun (WGS) entry which is preliminary data.</text>
</comment>
<dbReference type="PANTHER" id="PTHR48032">
    <property type="entry name" value="RNA-BINDING PROTEIN MUSASHI HOMOLOG RBP6"/>
    <property type="match status" value="1"/>
</dbReference>
<evidence type="ECO:0000256" key="1">
    <source>
        <dbReference type="ARBA" id="ARBA00022737"/>
    </source>
</evidence>
<dbReference type="PROSITE" id="PS50102">
    <property type="entry name" value="RRM"/>
    <property type="match status" value="2"/>
</dbReference>
<feature type="region of interest" description="Disordered" evidence="4">
    <location>
        <begin position="1"/>
        <end position="36"/>
    </location>
</feature>
<dbReference type="STRING" id="52838.A0A4V4HAC8"/>
<feature type="region of interest" description="Disordered" evidence="4">
    <location>
        <begin position="345"/>
        <end position="369"/>
    </location>
</feature>
<feature type="domain" description="RRM" evidence="5">
    <location>
        <begin position="147"/>
        <end position="226"/>
    </location>
</feature>
<feature type="region of interest" description="Disordered" evidence="4">
    <location>
        <begin position="226"/>
        <end position="249"/>
    </location>
</feature>
<dbReference type="Proteomes" id="UP000317650">
    <property type="component" value="Chromosome 4"/>
</dbReference>
<dbReference type="Gene3D" id="3.30.70.330">
    <property type="match status" value="2"/>
</dbReference>
<dbReference type="GO" id="GO:0003729">
    <property type="term" value="F:mRNA binding"/>
    <property type="evidence" value="ECO:0007669"/>
    <property type="project" value="TreeGrafter"/>
</dbReference>
<feature type="domain" description="RRM" evidence="5">
    <location>
        <begin position="37"/>
        <end position="114"/>
    </location>
</feature>
<evidence type="ECO:0000313" key="6">
    <source>
        <dbReference type="EMBL" id="THU74955.1"/>
    </source>
</evidence>
<feature type="compositionally biased region" description="Polar residues" evidence="4">
    <location>
        <begin position="120"/>
        <end position="147"/>
    </location>
</feature>
<dbReference type="PANTHER" id="PTHR48032:SF12">
    <property type="entry name" value="RRM DOMAIN-CONTAINING PROTEIN"/>
    <property type="match status" value="1"/>
</dbReference>
<evidence type="ECO:0000313" key="7">
    <source>
        <dbReference type="Proteomes" id="UP000317650"/>
    </source>
</evidence>
<keyword evidence="2 3" id="KW-0694">RNA-binding</keyword>
<evidence type="ECO:0000259" key="5">
    <source>
        <dbReference type="PROSITE" id="PS50102"/>
    </source>
</evidence>
<dbReference type="SMART" id="SM00360">
    <property type="entry name" value="RRM"/>
    <property type="match status" value="2"/>
</dbReference>